<dbReference type="AlphaFoldDB" id="A0A8J3FJ04"/>
<dbReference type="PROSITE" id="PS50853">
    <property type="entry name" value="FN3"/>
    <property type="match status" value="1"/>
</dbReference>
<keyword evidence="6" id="KW-1185">Reference proteome</keyword>
<dbReference type="GO" id="GO:0000272">
    <property type="term" value="P:polysaccharide catabolic process"/>
    <property type="evidence" value="ECO:0007669"/>
    <property type="project" value="UniProtKB-KW"/>
</dbReference>
<evidence type="ECO:0000256" key="1">
    <source>
        <dbReference type="ARBA" id="ARBA00023295"/>
    </source>
</evidence>
<dbReference type="Proteomes" id="UP000662200">
    <property type="component" value="Unassembled WGS sequence"/>
</dbReference>
<evidence type="ECO:0000256" key="2">
    <source>
        <dbReference type="ARBA" id="ARBA00023326"/>
    </source>
</evidence>
<sequence>MRIKSTLLRSLAATALAVGAGVATIVVAPASAQAGWFDDLVNAGTSTGTGTTTGGDYEPVPVPSTTISPNAPGRVYASTSCVWANAVRVNWNQPSSRYSIQNYDVRAYQSSTGREVSARTVNGYTRSWDLTGLRPGTRYQIKVRAKNSAGWGEWSSPDYVTTGGYYY</sequence>
<accession>A0A8J3FJ04</accession>
<organism evidence="5 6">
    <name type="scientific">Pilimelia terevasa</name>
    <dbReference type="NCBI Taxonomy" id="53372"/>
    <lineage>
        <taxon>Bacteria</taxon>
        <taxon>Bacillati</taxon>
        <taxon>Actinomycetota</taxon>
        <taxon>Actinomycetes</taxon>
        <taxon>Micromonosporales</taxon>
        <taxon>Micromonosporaceae</taxon>
        <taxon>Pilimelia</taxon>
    </lineage>
</organism>
<dbReference type="GO" id="GO:0016798">
    <property type="term" value="F:hydrolase activity, acting on glycosyl bonds"/>
    <property type="evidence" value="ECO:0007669"/>
    <property type="project" value="UniProtKB-KW"/>
</dbReference>
<feature type="signal peptide" evidence="3">
    <location>
        <begin position="1"/>
        <end position="34"/>
    </location>
</feature>
<proteinExistence type="predicted"/>
<reference evidence="5" key="1">
    <citation type="journal article" date="2014" name="Int. J. Syst. Evol. Microbiol.">
        <title>Complete genome sequence of Corynebacterium casei LMG S-19264T (=DSM 44701T), isolated from a smear-ripened cheese.</title>
        <authorList>
            <consortium name="US DOE Joint Genome Institute (JGI-PGF)"/>
            <person name="Walter F."/>
            <person name="Albersmeier A."/>
            <person name="Kalinowski J."/>
            <person name="Ruckert C."/>
        </authorList>
    </citation>
    <scope>NUCLEOTIDE SEQUENCE</scope>
    <source>
        <strain evidence="5">JCM 3091</strain>
    </source>
</reference>
<keyword evidence="2" id="KW-0624">Polysaccharide degradation</keyword>
<name>A0A8J3FJ04_9ACTN</name>
<dbReference type="InterPro" id="IPR003961">
    <property type="entry name" value="FN3_dom"/>
</dbReference>
<feature type="chain" id="PRO_5035184219" description="Fibronectin type-III domain-containing protein" evidence="3">
    <location>
        <begin position="35"/>
        <end position="167"/>
    </location>
</feature>
<comment type="caution">
    <text evidence="5">The sequence shown here is derived from an EMBL/GenBank/DDBJ whole genome shotgun (WGS) entry which is preliminary data.</text>
</comment>
<dbReference type="InterPro" id="IPR013783">
    <property type="entry name" value="Ig-like_fold"/>
</dbReference>
<feature type="domain" description="Fibronectin type-III" evidence="4">
    <location>
        <begin position="71"/>
        <end position="165"/>
    </location>
</feature>
<evidence type="ECO:0000259" key="4">
    <source>
        <dbReference type="PROSITE" id="PS50853"/>
    </source>
</evidence>
<dbReference type="Pfam" id="PF00041">
    <property type="entry name" value="fn3"/>
    <property type="match status" value="1"/>
</dbReference>
<evidence type="ECO:0000313" key="5">
    <source>
        <dbReference type="EMBL" id="GGK34434.1"/>
    </source>
</evidence>
<dbReference type="SMART" id="SM00060">
    <property type="entry name" value="FN3"/>
    <property type="match status" value="1"/>
</dbReference>
<dbReference type="CDD" id="cd00063">
    <property type="entry name" value="FN3"/>
    <property type="match status" value="1"/>
</dbReference>
<dbReference type="InterPro" id="IPR036116">
    <property type="entry name" value="FN3_sf"/>
</dbReference>
<keyword evidence="1" id="KW-0326">Glycosidase</keyword>
<dbReference type="Gene3D" id="2.60.40.10">
    <property type="entry name" value="Immunoglobulins"/>
    <property type="match status" value="1"/>
</dbReference>
<gene>
    <name evidence="5" type="ORF">GCM10010124_28810</name>
</gene>
<keyword evidence="2" id="KW-0119">Carbohydrate metabolism</keyword>
<evidence type="ECO:0000313" key="6">
    <source>
        <dbReference type="Proteomes" id="UP000662200"/>
    </source>
</evidence>
<keyword evidence="3" id="KW-0732">Signal</keyword>
<protein>
    <recommendedName>
        <fullName evidence="4">Fibronectin type-III domain-containing protein</fullName>
    </recommendedName>
</protein>
<dbReference type="EMBL" id="BMQC01000009">
    <property type="protein sequence ID" value="GGK34434.1"/>
    <property type="molecule type" value="Genomic_DNA"/>
</dbReference>
<dbReference type="PRINTS" id="PR00014">
    <property type="entry name" value="FNTYPEIII"/>
</dbReference>
<dbReference type="RefSeq" id="WP_189114830.1">
    <property type="nucleotide sequence ID" value="NZ_BMQC01000009.1"/>
</dbReference>
<evidence type="ECO:0000256" key="3">
    <source>
        <dbReference type="SAM" id="SignalP"/>
    </source>
</evidence>
<dbReference type="SUPFAM" id="SSF49265">
    <property type="entry name" value="Fibronectin type III"/>
    <property type="match status" value="1"/>
</dbReference>
<keyword evidence="1" id="KW-0378">Hydrolase</keyword>
<reference evidence="5" key="2">
    <citation type="submission" date="2020-09" db="EMBL/GenBank/DDBJ databases">
        <authorList>
            <person name="Sun Q."/>
            <person name="Ohkuma M."/>
        </authorList>
    </citation>
    <scope>NUCLEOTIDE SEQUENCE</scope>
    <source>
        <strain evidence="5">JCM 3091</strain>
    </source>
</reference>